<protein>
    <recommendedName>
        <fullName evidence="1">WCX domain-containing protein</fullName>
    </recommendedName>
</protein>
<name>A0A383RPJ7_9PSED</name>
<feature type="domain" description="WCX" evidence="1">
    <location>
        <begin position="282"/>
        <end position="358"/>
    </location>
</feature>
<proteinExistence type="predicted"/>
<keyword evidence="3" id="KW-1185">Reference proteome</keyword>
<evidence type="ECO:0000259" key="1">
    <source>
        <dbReference type="Pfam" id="PF25583"/>
    </source>
</evidence>
<evidence type="ECO:0000313" key="2">
    <source>
        <dbReference type="EMBL" id="SYX88997.1"/>
    </source>
</evidence>
<organism evidence="2 3">
    <name type="scientific">Pseudomonas reidholzensis</name>
    <dbReference type="NCBI Taxonomy" id="1785162"/>
    <lineage>
        <taxon>Bacteria</taxon>
        <taxon>Pseudomonadati</taxon>
        <taxon>Pseudomonadota</taxon>
        <taxon>Gammaproteobacteria</taxon>
        <taxon>Pseudomonadales</taxon>
        <taxon>Pseudomonadaceae</taxon>
        <taxon>Pseudomonas</taxon>
    </lineage>
</organism>
<dbReference type="EMBL" id="UNOZ01000007">
    <property type="protein sequence ID" value="SYX88997.1"/>
    <property type="molecule type" value="Genomic_DNA"/>
</dbReference>
<gene>
    <name evidence="2" type="ORF">CCOS865_01237</name>
</gene>
<dbReference type="Proteomes" id="UP000263595">
    <property type="component" value="Unassembled WGS sequence"/>
</dbReference>
<accession>A0A383RPJ7</accession>
<dbReference type="RefSeq" id="WP_244216065.1">
    <property type="nucleotide sequence ID" value="NZ_CBCSFL010000009.1"/>
</dbReference>
<dbReference type="InterPro" id="IPR057727">
    <property type="entry name" value="WCX_dom"/>
</dbReference>
<evidence type="ECO:0000313" key="3">
    <source>
        <dbReference type="Proteomes" id="UP000263595"/>
    </source>
</evidence>
<reference evidence="3" key="1">
    <citation type="submission" date="2018-08" db="EMBL/GenBank/DDBJ databases">
        <authorList>
            <person name="Blom J."/>
        </authorList>
    </citation>
    <scope>NUCLEOTIDE SEQUENCE [LARGE SCALE GENOMIC DNA]</scope>
    <source>
        <strain evidence="3">CCOS 865</strain>
    </source>
</reference>
<dbReference type="Pfam" id="PF25583">
    <property type="entry name" value="WCX"/>
    <property type="match status" value="1"/>
</dbReference>
<dbReference type="AlphaFoldDB" id="A0A383RPJ7"/>
<sequence length="367" mass="41074">MAGSKYTAPDRERRRKALRMLLQDAATPQRTEQLHQELERQFGGFSIRTTRRDLVAMSKRPRLVKSVEKPEHAKSLLWEGGQGSIDLSLSPIECLTLTAIFQHADRFGFRADTEDLTRLRGYVASELYKHARRDLVAEGRITTGTRFTVLRPGAYDEAHLRLIQQALIDGNSSLDVLYRPRDAGAAETCGYRLKPLALSYQDSNIYLSALVTEEHWPDGLQPPADAPRGKYSSNGPGQTCVLMLHRMLDVQTCWQTIAEPVGYDVHAQGVQKDLMTIHSDGPIDLELRLSDNLHNRLSENPLAQGQVIIQQPEGWLLRCQIADTQGLRLFLLSNAGDIQVLAPPQLRAHVRGVLQQALAQYADGEGR</sequence>